<dbReference type="PANTHER" id="PTHR21342:SF0">
    <property type="entry name" value="BIFUNCTIONAL NMN ADENYLYLTRANSFERASE_NUDIX HYDROLASE"/>
    <property type="match status" value="1"/>
</dbReference>
<keyword evidence="4 8" id="KW-0548">Nucleotidyltransferase</keyword>
<dbReference type="RefSeq" id="WP_268186657.1">
    <property type="nucleotide sequence ID" value="NZ_CP113361.1"/>
</dbReference>
<evidence type="ECO:0000256" key="3">
    <source>
        <dbReference type="ARBA" id="ARBA00022679"/>
    </source>
</evidence>
<dbReference type="NCBIfam" id="NF002243">
    <property type="entry name" value="PRK01153.1"/>
    <property type="match status" value="1"/>
</dbReference>
<keyword evidence="5 8" id="KW-0547">Nucleotide-binding</keyword>
<keyword evidence="8" id="KW-0963">Cytoplasm</keyword>
<keyword evidence="2 8" id="KW-0662">Pyridine nucleotide biosynthesis</keyword>
<dbReference type="Proteomes" id="UP001163096">
    <property type="component" value="Chromosome"/>
</dbReference>
<evidence type="ECO:0000313" key="11">
    <source>
        <dbReference type="Proteomes" id="UP001163096"/>
    </source>
</evidence>
<dbReference type="GO" id="GO:0005524">
    <property type="term" value="F:ATP binding"/>
    <property type="evidence" value="ECO:0007669"/>
    <property type="project" value="UniProtKB-KW"/>
</dbReference>
<evidence type="ECO:0000256" key="4">
    <source>
        <dbReference type="ARBA" id="ARBA00022695"/>
    </source>
</evidence>
<evidence type="ECO:0000256" key="1">
    <source>
        <dbReference type="ARBA" id="ARBA00010124"/>
    </source>
</evidence>
<keyword evidence="3 8" id="KW-0808">Transferase</keyword>
<comment type="pathway">
    <text evidence="8">Cofactor biosynthesis; NAD(+) biosynthesis; NAD(+) from nicotinamide D-ribonucleotide: step 1/1.</text>
</comment>
<keyword evidence="7 8" id="KW-0520">NAD</keyword>
<name>A0A9X9S471_METOG</name>
<dbReference type="GO" id="GO:0009435">
    <property type="term" value="P:NAD+ biosynthetic process"/>
    <property type="evidence" value="ECO:0007669"/>
    <property type="project" value="UniProtKB-UniRule"/>
</dbReference>
<evidence type="ECO:0000259" key="9">
    <source>
        <dbReference type="Pfam" id="PF01467"/>
    </source>
</evidence>
<dbReference type="AlphaFoldDB" id="A0A9X9S471"/>
<accession>A0A9X9S471</accession>
<evidence type="ECO:0000256" key="8">
    <source>
        <dbReference type="HAMAP-Rule" id="MF_00243"/>
    </source>
</evidence>
<comment type="similarity">
    <text evidence="1 8">Belongs to the archaeal NMN adenylyltransferase family.</text>
</comment>
<feature type="domain" description="Cytidyltransferase-like" evidence="9">
    <location>
        <begin position="5"/>
        <end position="73"/>
    </location>
</feature>
<dbReference type="PANTHER" id="PTHR21342">
    <property type="entry name" value="PHOSPHOPANTETHEINE ADENYLYLTRANSFERASE"/>
    <property type="match status" value="1"/>
</dbReference>
<dbReference type="Pfam" id="PF01467">
    <property type="entry name" value="CTP_transf_like"/>
    <property type="match status" value="1"/>
</dbReference>
<dbReference type="HAMAP" id="MF_00243">
    <property type="entry name" value="NMN_adenylyltr"/>
    <property type="match status" value="1"/>
</dbReference>
<proteinExistence type="inferred from homology"/>
<evidence type="ECO:0000256" key="2">
    <source>
        <dbReference type="ARBA" id="ARBA00022642"/>
    </source>
</evidence>
<evidence type="ECO:0000256" key="6">
    <source>
        <dbReference type="ARBA" id="ARBA00022840"/>
    </source>
</evidence>
<dbReference type="NCBIfam" id="TIGR00125">
    <property type="entry name" value="cyt_tran_rel"/>
    <property type="match status" value="1"/>
</dbReference>
<reference evidence="10" key="1">
    <citation type="submission" date="2022-11" db="EMBL/GenBank/DDBJ databases">
        <title>Complete genome sequence of Methanogenium organophilum DSM 3596.</title>
        <authorList>
            <person name="Chen S.-C."/>
            <person name="Lai S.-J."/>
            <person name="You Y.-T."/>
        </authorList>
    </citation>
    <scope>NUCLEOTIDE SEQUENCE</scope>
    <source>
        <strain evidence="10">DSM 3596</strain>
    </source>
</reference>
<dbReference type="GO" id="GO:0005737">
    <property type="term" value="C:cytoplasm"/>
    <property type="evidence" value="ECO:0007669"/>
    <property type="project" value="UniProtKB-SubCell"/>
</dbReference>
<dbReference type="EMBL" id="CP113361">
    <property type="protein sequence ID" value="WAI01427.1"/>
    <property type="molecule type" value="Genomic_DNA"/>
</dbReference>
<keyword evidence="11" id="KW-1185">Reference proteome</keyword>
<comment type="subcellular location">
    <subcellularLocation>
        <location evidence="8">Cytoplasm</location>
    </subcellularLocation>
</comment>
<evidence type="ECO:0000256" key="7">
    <source>
        <dbReference type="ARBA" id="ARBA00023027"/>
    </source>
</evidence>
<dbReference type="GeneID" id="76833578"/>
<dbReference type="Gene3D" id="3.40.50.620">
    <property type="entry name" value="HUPs"/>
    <property type="match status" value="1"/>
</dbReference>
<dbReference type="GO" id="GO:0000309">
    <property type="term" value="F:nicotinamide-nucleotide adenylyltransferase activity"/>
    <property type="evidence" value="ECO:0007669"/>
    <property type="project" value="UniProtKB-UniRule"/>
</dbReference>
<sequence>MKRGLYFGQFQPYTNGHKAFIGQMLKDVDELIIVIAGAQISHDPLHPFTAGQRLLMISRDLKNSVIPVSVIPIEDMTMNSLWVSHIKSMVPPFHVVYASNPLILKLFSEAGIETISPGTCPHEVLHGGELCSLMAAGDEWKAYMPEKTVQLILETDIIERIRAIFETDA</sequence>
<keyword evidence="6 8" id="KW-0067">ATP-binding</keyword>
<comment type="catalytic activity">
    <reaction evidence="8">
        <text>beta-nicotinamide D-ribonucleotide + ATP + H(+) = diphosphate + NAD(+)</text>
        <dbReference type="Rhea" id="RHEA:21360"/>
        <dbReference type="ChEBI" id="CHEBI:14649"/>
        <dbReference type="ChEBI" id="CHEBI:15378"/>
        <dbReference type="ChEBI" id="CHEBI:30616"/>
        <dbReference type="ChEBI" id="CHEBI:33019"/>
        <dbReference type="ChEBI" id="CHEBI:57540"/>
        <dbReference type="EC" id="2.7.7.1"/>
    </reaction>
</comment>
<dbReference type="EC" id="2.7.7.1" evidence="8"/>
<organism evidence="10 11">
    <name type="scientific">Methanogenium organophilum</name>
    <dbReference type="NCBI Taxonomy" id="2199"/>
    <lineage>
        <taxon>Archaea</taxon>
        <taxon>Methanobacteriati</taxon>
        <taxon>Methanobacteriota</taxon>
        <taxon>Stenosarchaea group</taxon>
        <taxon>Methanomicrobia</taxon>
        <taxon>Methanomicrobiales</taxon>
        <taxon>Methanomicrobiaceae</taxon>
        <taxon>Methanogenium</taxon>
    </lineage>
</organism>
<evidence type="ECO:0000313" key="10">
    <source>
        <dbReference type="EMBL" id="WAI01427.1"/>
    </source>
</evidence>
<dbReference type="InterPro" id="IPR014729">
    <property type="entry name" value="Rossmann-like_a/b/a_fold"/>
</dbReference>
<dbReference type="SUPFAM" id="SSF52374">
    <property type="entry name" value="Nucleotidylyl transferase"/>
    <property type="match status" value="1"/>
</dbReference>
<evidence type="ECO:0000256" key="5">
    <source>
        <dbReference type="ARBA" id="ARBA00022741"/>
    </source>
</evidence>
<dbReference type="InterPro" id="IPR004821">
    <property type="entry name" value="Cyt_trans-like"/>
</dbReference>
<dbReference type="KEGG" id="mou:OU421_00710"/>
<protein>
    <recommendedName>
        <fullName evidence="8">Nicotinamide-nucleotide adenylyltransferase</fullName>
        <ecNumber evidence="8">2.7.7.1</ecNumber>
    </recommendedName>
    <alternativeName>
        <fullName evidence="8">NAD(+) diphosphorylase</fullName>
    </alternativeName>
    <alternativeName>
        <fullName evidence="8">NAD(+) pyrophosphorylase</fullName>
    </alternativeName>
    <alternativeName>
        <fullName evidence="8">NMN adenylyltransferase</fullName>
    </alternativeName>
</protein>
<dbReference type="InterPro" id="IPR006418">
    <property type="entry name" value="NMN_Atrans_arc"/>
</dbReference>
<gene>
    <name evidence="10" type="ORF">OU421_00710</name>
</gene>